<organism evidence="8 9">
    <name type="scientific">Ureibacillus sinduriensis BLB-1 = JCM 15800</name>
    <dbReference type="NCBI Taxonomy" id="1384057"/>
    <lineage>
        <taxon>Bacteria</taxon>
        <taxon>Bacillati</taxon>
        <taxon>Bacillota</taxon>
        <taxon>Bacilli</taxon>
        <taxon>Bacillales</taxon>
        <taxon>Caryophanaceae</taxon>
        <taxon>Ureibacillus</taxon>
    </lineage>
</organism>
<comment type="similarity">
    <text evidence="6">Belongs to the anti-sigma-factor family.</text>
</comment>
<evidence type="ECO:0000313" key="9">
    <source>
        <dbReference type="Proteomes" id="UP000030408"/>
    </source>
</evidence>
<sequence length="157" mass="17693">MRAFDYIEIRVPAKPQYVSVIRLTVSGLASRVGFSYDEIEDMKIAVSEAVTNVVQHAYGSHEDGEIVIGVALYADKIEVMVSDYGHSFNFEEIKSQIGPYQEDESVELLREGGLGLYLMETLMDEVRVNNNEGGVTVFMTKYVTREQVKENVQSITR</sequence>
<dbReference type="PANTHER" id="PTHR35526:SF9">
    <property type="entry name" value="SERINE-PROTEIN KINASE RSBW"/>
    <property type="match status" value="1"/>
</dbReference>
<dbReference type="STRING" id="1384057.CD33_10165"/>
<evidence type="ECO:0000256" key="3">
    <source>
        <dbReference type="ARBA" id="ARBA00022741"/>
    </source>
</evidence>
<evidence type="ECO:0000256" key="4">
    <source>
        <dbReference type="ARBA" id="ARBA00022777"/>
    </source>
</evidence>
<dbReference type="Gene3D" id="3.30.565.10">
    <property type="entry name" value="Histidine kinase-like ATPase, C-terminal domain"/>
    <property type="match status" value="1"/>
</dbReference>
<proteinExistence type="inferred from homology"/>
<keyword evidence="2 6" id="KW-0808">Transferase</keyword>
<keyword evidence="5 6" id="KW-0067">ATP-binding</keyword>
<dbReference type="NCBIfam" id="NF003144">
    <property type="entry name" value="PRK04069.1"/>
    <property type="match status" value="1"/>
</dbReference>
<dbReference type="SUPFAM" id="SSF55874">
    <property type="entry name" value="ATPase domain of HSP90 chaperone/DNA topoisomerase II/histidine kinase"/>
    <property type="match status" value="1"/>
</dbReference>
<dbReference type="Proteomes" id="UP000030408">
    <property type="component" value="Unassembled WGS sequence"/>
</dbReference>
<evidence type="ECO:0000256" key="2">
    <source>
        <dbReference type="ARBA" id="ARBA00022679"/>
    </source>
</evidence>
<protein>
    <recommendedName>
        <fullName evidence="6">Serine-protein kinase RsbW</fullName>
        <ecNumber evidence="6">2.7.11.1</ecNumber>
    </recommendedName>
    <alternativeName>
        <fullName evidence="6">Anti-sigma-B factor</fullName>
    </alternativeName>
    <alternativeName>
        <fullName evidence="6">Sigma-B negative effector RsbW</fullName>
    </alternativeName>
</protein>
<name>A0A0A3HYP0_9BACL</name>
<dbReference type="EMBL" id="JPVO01000050">
    <property type="protein sequence ID" value="KGR75498.1"/>
    <property type="molecule type" value="Genomic_DNA"/>
</dbReference>
<dbReference type="OrthoDB" id="9798941at2"/>
<evidence type="ECO:0000256" key="5">
    <source>
        <dbReference type="ARBA" id="ARBA00022840"/>
    </source>
</evidence>
<comment type="catalytic activity">
    <reaction evidence="6">
        <text>L-threonyl-[protein] + ATP = O-phospho-L-threonyl-[protein] + ADP + H(+)</text>
        <dbReference type="Rhea" id="RHEA:46608"/>
        <dbReference type="Rhea" id="RHEA-COMP:11060"/>
        <dbReference type="Rhea" id="RHEA-COMP:11605"/>
        <dbReference type="ChEBI" id="CHEBI:15378"/>
        <dbReference type="ChEBI" id="CHEBI:30013"/>
        <dbReference type="ChEBI" id="CHEBI:30616"/>
        <dbReference type="ChEBI" id="CHEBI:61977"/>
        <dbReference type="ChEBI" id="CHEBI:456216"/>
        <dbReference type="EC" id="2.7.11.1"/>
    </reaction>
</comment>
<dbReference type="AlphaFoldDB" id="A0A0A3HYP0"/>
<gene>
    <name evidence="6" type="primary">rsbW</name>
    <name evidence="8" type="ORF">CD33_10165</name>
</gene>
<keyword evidence="4 6" id="KW-0418">Kinase</keyword>
<keyword evidence="3 6" id="KW-0547">Nucleotide-binding</keyword>
<dbReference type="InterPro" id="IPR003594">
    <property type="entry name" value="HATPase_dom"/>
</dbReference>
<keyword evidence="9" id="KW-1185">Reference proteome</keyword>
<comment type="function">
    <text evidence="6">Negative regulator of sigma-B activity. Phosphorylates and inactivates its specific antagonist protein, RsbV. Upon phosphorylation of RsbV, RsbW is released and binds to sigma-B, thereby blocking its ability to form an RNA polymerase holoenzyme (E-sigma-B).</text>
</comment>
<dbReference type="GO" id="GO:0004674">
    <property type="term" value="F:protein serine/threonine kinase activity"/>
    <property type="evidence" value="ECO:0007669"/>
    <property type="project" value="UniProtKB-KW"/>
</dbReference>
<dbReference type="NCBIfam" id="TIGR01924">
    <property type="entry name" value="rsbW_low_gc"/>
    <property type="match status" value="1"/>
</dbReference>
<evidence type="ECO:0000256" key="6">
    <source>
        <dbReference type="HAMAP-Rule" id="MF_00638"/>
    </source>
</evidence>
<evidence type="ECO:0000256" key="1">
    <source>
        <dbReference type="ARBA" id="ARBA00022527"/>
    </source>
</evidence>
<dbReference type="PANTHER" id="PTHR35526">
    <property type="entry name" value="ANTI-SIGMA-F FACTOR RSBW-RELATED"/>
    <property type="match status" value="1"/>
</dbReference>
<dbReference type="CDD" id="cd16936">
    <property type="entry name" value="HATPase_RsbW-like"/>
    <property type="match status" value="1"/>
</dbReference>
<reference evidence="8 9" key="1">
    <citation type="submission" date="2014-02" db="EMBL/GenBank/DDBJ databases">
        <title>Draft genome sequence of Lysinibacillus sinduriensis JCM 15800.</title>
        <authorList>
            <person name="Zhang F."/>
            <person name="Wang G."/>
            <person name="Zhang L."/>
        </authorList>
    </citation>
    <scope>NUCLEOTIDE SEQUENCE [LARGE SCALE GENOMIC DNA]</scope>
    <source>
        <strain evidence="8 9">JCM 15800</strain>
    </source>
</reference>
<keyword evidence="1 6" id="KW-0723">Serine/threonine-protein kinase</keyword>
<dbReference type="InterPro" id="IPR010193">
    <property type="entry name" value="RsbW"/>
</dbReference>
<dbReference type="RefSeq" id="WP_036200437.1">
    <property type="nucleotide sequence ID" value="NZ_AVCY01000006.1"/>
</dbReference>
<dbReference type="EC" id="2.7.11.1" evidence="6"/>
<comment type="catalytic activity">
    <reaction evidence="6">
        <text>L-seryl-[protein] + ATP = O-phospho-L-seryl-[protein] + ADP + H(+)</text>
        <dbReference type="Rhea" id="RHEA:17989"/>
        <dbReference type="Rhea" id="RHEA-COMP:9863"/>
        <dbReference type="Rhea" id="RHEA-COMP:11604"/>
        <dbReference type="ChEBI" id="CHEBI:15378"/>
        <dbReference type="ChEBI" id="CHEBI:29999"/>
        <dbReference type="ChEBI" id="CHEBI:30616"/>
        <dbReference type="ChEBI" id="CHEBI:83421"/>
        <dbReference type="ChEBI" id="CHEBI:456216"/>
        <dbReference type="EC" id="2.7.11.1"/>
    </reaction>
</comment>
<evidence type="ECO:0000313" key="8">
    <source>
        <dbReference type="EMBL" id="KGR75498.1"/>
    </source>
</evidence>
<dbReference type="Pfam" id="PF13581">
    <property type="entry name" value="HATPase_c_2"/>
    <property type="match status" value="1"/>
</dbReference>
<dbReference type="eggNOG" id="COG2172">
    <property type="taxonomic scope" value="Bacteria"/>
</dbReference>
<dbReference type="GO" id="GO:0005524">
    <property type="term" value="F:ATP binding"/>
    <property type="evidence" value="ECO:0007669"/>
    <property type="project" value="UniProtKB-KW"/>
</dbReference>
<evidence type="ECO:0000259" key="7">
    <source>
        <dbReference type="Pfam" id="PF13581"/>
    </source>
</evidence>
<dbReference type="InterPro" id="IPR050267">
    <property type="entry name" value="Anti-sigma-factor_SerPK"/>
</dbReference>
<accession>A0A0A3HYP0</accession>
<feature type="domain" description="Histidine kinase/HSP90-like ATPase" evidence="7">
    <location>
        <begin position="11"/>
        <end position="141"/>
    </location>
</feature>
<comment type="caution">
    <text evidence="8">The sequence shown here is derived from an EMBL/GenBank/DDBJ whole genome shotgun (WGS) entry which is preliminary data.</text>
</comment>
<dbReference type="HAMAP" id="MF_00638">
    <property type="entry name" value="Anti_sigma_B"/>
    <property type="match status" value="1"/>
</dbReference>
<dbReference type="GO" id="GO:0106310">
    <property type="term" value="F:protein serine kinase activity"/>
    <property type="evidence" value="ECO:0007669"/>
    <property type="project" value="RHEA"/>
</dbReference>
<dbReference type="InterPro" id="IPR036890">
    <property type="entry name" value="HATPase_C_sf"/>
</dbReference>
<dbReference type="GO" id="GO:0016989">
    <property type="term" value="F:sigma factor antagonist activity"/>
    <property type="evidence" value="ECO:0007669"/>
    <property type="project" value="InterPro"/>
</dbReference>